<dbReference type="NCBIfam" id="NF004514">
    <property type="entry name" value="PRK05855.1"/>
    <property type="match status" value="1"/>
</dbReference>
<dbReference type="Proteomes" id="UP001140293">
    <property type="component" value="Unassembled WGS sequence"/>
</dbReference>
<organism evidence="4 5">
    <name type="scientific">[Mycobacterium] manitobense</name>
    <dbReference type="NCBI Taxonomy" id="190147"/>
    <lineage>
        <taxon>Bacteria</taxon>
        <taxon>Bacillati</taxon>
        <taxon>Actinomycetota</taxon>
        <taxon>Actinomycetes</taxon>
        <taxon>Mycobacteriales</taxon>
        <taxon>Mycobacteriaceae</taxon>
        <taxon>Mycolicibacterium</taxon>
    </lineage>
</organism>
<dbReference type="Gene3D" id="3.40.50.720">
    <property type="entry name" value="NAD(P)-binding Rossmann-like Domain"/>
    <property type="match status" value="1"/>
</dbReference>
<sequence>MSAQRDPVARFVDTRFDDTRFDDTRFVDSTDDVRLAVFEEGNPDGPTVVLVHGWPDTHVLWDGVAEQLGDDFRIIRYDSRGAGQSSAPKSAKAYTMAHFAEDFAAVVDALAPGETVHVLAHDWGSTSVWEYLLRPEAHDRVASFTSVSGPALDHLLRYFRDALVRPYRPGMFAGAVDQALRLTYMAVFSVPLLTPIAMRLFLAAAIRRLAIAPHVGGDRLHHADSFTTDAANGLKVYRANFFPSVRRGRHDHHVDVPVQLIVNTRDRWVRPHSYRYTSRWVPRLWRRDLQAGHWSPMSHPQFLARAVRQLANHVEGAPADRELLRAAVGRHREPFGDTLVSVTGAGSGIGRETALAFARQGAEVIVSDIDAAGAEDTAAKVAALGGVAHAYVLDVADAAAVERFADEVTAAHGVPDIVVNNAGIGQAGRFLDTPAEEWGRVLDVNLGGVVNCCRAFAPRLVERGAGGHIVNVSSMAAYAPLQSLNAYCTSKAAVYMFSDCLRAELADAGVGLTTIFPGVIDTNIVHTTRFAAPQGKSTQVAGRRAQLERAFQLRRYGPDKVAKAIVSAVRKDKALRPVAPEAHLLYGVSRVAPQVLRSTARGRVL</sequence>
<dbReference type="PROSITE" id="PS00061">
    <property type="entry name" value="ADH_SHORT"/>
    <property type="match status" value="1"/>
</dbReference>
<dbReference type="PANTHER" id="PTHR43391:SF12">
    <property type="entry name" value="OXIDOREDUCTASE EPHD-RELATED"/>
    <property type="match status" value="1"/>
</dbReference>
<protein>
    <submittedName>
        <fullName evidence="4">SDR family oxidoreductase</fullName>
    </submittedName>
</protein>
<feature type="domain" description="AB hydrolase-1" evidence="3">
    <location>
        <begin position="46"/>
        <end position="300"/>
    </location>
</feature>
<dbReference type="GO" id="GO:0016491">
    <property type="term" value="F:oxidoreductase activity"/>
    <property type="evidence" value="ECO:0007669"/>
    <property type="project" value="UniProtKB-KW"/>
</dbReference>
<evidence type="ECO:0000313" key="5">
    <source>
        <dbReference type="Proteomes" id="UP001140293"/>
    </source>
</evidence>
<dbReference type="SUPFAM" id="SSF51735">
    <property type="entry name" value="NAD(P)-binding Rossmann-fold domains"/>
    <property type="match status" value="1"/>
</dbReference>
<dbReference type="InterPro" id="IPR036291">
    <property type="entry name" value="NAD(P)-bd_dom_sf"/>
</dbReference>
<reference evidence="4" key="1">
    <citation type="submission" date="2020-07" db="EMBL/GenBank/DDBJ databases">
        <authorList>
            <person name="Pettersson B.M.F."/>
            <person name="Behra P.R.K."/>
            <person name="Ramesh M."/>
            <person name="Das S."/>
            <person name="Dasgupta S."/>
            <person name="Kirsebom L.A."/>
        </authorList>
    </citation>
    <scope>NUCLEOTIDE SEQUENCE</scope>
    <source>
        <strain evidence="4">DSM 44615</strain>
    </source>
</reference>
<dbReference type="AlphaFoldDB" id="A0A9X3BZR3"/>
<dbReference type="Pfam" id="PF00106">
    <property type="entry name" value="adh_short"/>
    <property type="match status" value="1"/>
</dbReference>
<dbReference type="InterPro" id="IPR002347">
    <property type="entry name" value="SDR_fam"/>
</dbReference>
<proteinExistence type="inferred from homology"/>
<comment type="caution">
    <text evidence="4">The sequence shown here is derived from an EMBL/GenBank/DDBJ whole genome shotgun (WGS) entry which is preliminary data.</text>
</comment>
<evidence type="ECO:0000256" key="1">
    <source>
        <dbReference type="ARBA" id="ARBA00006484"/>
    </source>
</evidence>
<dbReference type="SUPFAM" id="SSF53474">
    <property type="entry name" value="alpha/beta-Hydrolases"/>
    <property type="match status" value="1"/>
</dbReference>
<dbReference type="CDD" id="cd05233">
    <property type="entry name" value="SDR_c"/>
    <property type="match status" value="1"/>
</dbReference>
<dbReference type="Pfam" id="PF00561">
    <property type="entry name" value="Abhydrolase_1"/>
    <property type="match status" value="1"/>
</dbReference>
<evidence type="ECO:0000259" key="3">
    <source>
        <dbReference type="Pfam" id="PF00561"/>
    </source>
</evidence>
<dbReference type="EMBL" id="JACKSJ010000231">
    <property type="protein sequence ID" value="MCV7173102.1"/>
    <property type="molecule type" value="Genomic_DNA"/>
</dbReference>
<dbReference type="PRINTS" id="PR00080">
    <property type="entry name" value="SDRFAMILY"/>
</dbReference>
<accession>A0A9X3BZR3</accession>
<dbReference type="InterPro" id="IPR000073">
    <property type="entry name" value="AB_hydrolase_1"/>
</dbReference>
<reference evidence="4" key="2">
    <citation type="journal article" date="2022" name="BMC Genomics">
        <title>Comparative genome analysis of mycobacteria focusing on tRNA and non-coding RNA.</title>
        <authorList>
            <person name="Behra P.R.K."/>
            <person name="Pettersson B.M.F."/>
            <person name="Ramesh M."/>
            <person name="Das S."/>
            <person name="Dasgupta S."/>
            <person name="Kirsebom L.A."/>
        </authorList>
    </citation>
    <scope>NUCLEOTIDE SEQUENCE</scope>
    <source>
        <strain evidence="4">DSM 44615</strain>
    </source>
</reference>
<evidence type="ECO:0000256" key="2">
    <source>
        <dbReference type="ARBA" id="ARBA00023002"/>
    </source>
</evidence>
<dbReference type="InterPro" id="IPR029058">
    <property type="entry name" value="AB_hydrolase_fold"/>
</dbReference>
<dbReference type="InterPro" id="IPR020904">
    <property type="entry name" value="Sc_DH/Rdtase_CS"/>
</dbReference>
<comment type="similarity">
    <text evidence="1">Belongs to the short-chain dehydrogenases/reductases (SDR) family.</text>
</comment>
<keyword evidence="2" id="KW-0560">Oxidoreductase</keyword>
<evidence type="ECO:0000313" key="4">
    <source>
        <dbReference type="EMBL" id="MCV7173102.1"/>
    </source>
</evidence>
<keyword evidence="5" id="KW-1185">Reference proteome</keyword>
<gene>
    <name evidence="4" type="ORF">H7I41_24570</name>
</gene>
<dbReference type="PANTHER" id="PTHR43391">
    <property type="entry name" value="RETINOL DEHYDROGENASE-RELATED"/>
    <property type="match status" value="1"/>
</dbReference>
<dbReference type="FunFam" id="3.40.50.720:FF:000084">
    <property type="entry name" value="Short-chain dehydrogenase reductase"/>
    <property type="match status" value="1"/>
</dbReference>
<dbReference type="Gene3D" id="3.40.50.1820">
    <property type="entry name" value="alpha/beta hydrolase"/>
    <property type="match status" value="1"/>
</dbReference>
<dbReference type="PRINTS" id="PR00081">
    <property type="entry name" value="GDHRDH"/>
</dbReference>
<name>A0A9X3BZR3_9MYCO</name>